<gene>
    <name evidence="2" type="ORF">R1sor_008016</name>
</gene>
<dbReference type="EMBL" id="JBJQOH010000003">
    <property type="protein sequence ID" value="KAL3694365.1"/>
    <property type="molecule type" value="Genomic_DNA"/>
</dbReference>
<evidence type="ECO:0000256" key="1">
    <source>
        <dbReference type="SAM" id="MobiDB-lite"/>
    </source>
</evidence>
<evidence type="ECO:0000313" key="2">
    <source>
        <dbReference type="EMBL" id="KAL3694365.1"/>
    </source>
</evidence>
<dbReference type="AlphaFoldDB" id="A0ABD3HS55"/>
<reference evidence="2 3" key="1">
    <citation type="submission" date="2024-09" db="EMBL/GenBank/DDBJ databases">
        <title>Chromosome-scale assembly of Riccia sorocarpa.</title>
        <authorList>
            <person name="Paukszto L."/>
        </authorList>
    </citation>
    <scope>NUCLEOTIDE SEQUENCE [LARGE SCALE GENOMIC DNA]</scope>
    <source>
        <strain evidence="2">LP-2024</strain>
        <tissue evidence="2">Aerial parts of the thallus</tissue>
    </source>
</reference>
<protein>
    <submittedName>
        <fullName evidence="2">Uncharacterized protein</fullName>
    </submittedName>
</protein>
<sequence>MNEAISRTEILADIPIVLNGDIRTTSVKRKSPYSIAISKEDTHRPDKVAKTQQAFRLVRGRLRSGLELDAPTVEPMTFDPERTPNGHLNSFAVDMTLGVQPATLTGSSVVNPAGHLNSNVTVDMTAGVQPATLAGSRVFNTAGHMNFNVMVEMTSGVQPATLAGSRVVNSAAETHRVNVPQPQRSTVAPEIVHLPEDPVNHIDTTQGMPDMDGGLNGAPSSMPSASTILTISSDSKSAEATGCDEVTSSDVEILDSTPRNRPPTRRNPTVREVHTGPTETHTNATITGPTQFGMGVVESDVDEHKGHISRTSYRGAGPVCSAATPGRQAPRALCKTKLRSSGFQRRGLGVIGLTFMGTSTFMAIQRTCQFWFCPKKKSRAM</sequence>
<dbReference type="Proteomes" id="UP001633002">
    <property type="component" value="Unassembled WGS sequence"/>
</dbReference>
<comment type="caution">
    <text evidence="2">The sequence shown here is derived from an EMBL/GenBank/DDBJ whole genome shotgun (WGS) entry which is preliminary data.</text>
</comment>
<feature type="compositionally biased region" description="Polar residues" evidence="1">
    <location>
        <begin position="277"/>
        <end position="290"/>
    </location>
</feature>
<proteinExistence type="predicted"/>
<feature type="region of interest" description="Disordered" evidence="1">
    <location>
        <begin position="254"/>
        <end position="291"/>
    </location>
</feature>
<organism evidence="2 3">
    <name type="scientific">Riccia sorocarpa</name>
    <dbReference type="NCBI Taxonomy" id="122646"/>
    <lineage>
        <taxon>Eukaryota</taxon>
        <taxon>Viridiplantae</taxon>
        <taxon>Streptophyta</taxon>
        <taxon>Embryophyta</taxon>
        <taxon>Marchantiophyta</taxon>
        <taxon>Marchantiopsida</taxon>
        <taxon>Marchantiidae</taxon>
        <taxon>Marchantiales</taxon>
        <taxon>Ricciaceae</taxon>
        <taxon>Riccia</taxon>
    </lineage>
</organism>
<name>A0ABD3HS55_9MARC</name>
<accession>A0ABD3HS55</accession>
<evidence type="ECO:0000313" key="3">
    <source>
        <dbReference type="Proteomes" id="UP001633002"/>
    </source>
</evidence>
<keyword evidence="3" id="KW-1185">Reference proteome</keyword>